<proteinExistence type="predicted"/>
<dbReference type="Pfam" id="PF00027">
    <property type="entry name" value="cNMP_binding"/>
    <property type="match status" value="1"/>
</dbReference>
<reference evidence="2 3" key="1">
    <citation type="submission" date="2015-09" db="EMBL/GenBank/DDBJ databases">
        <title>Identification and resolution of microdiversity through metagenomic sequencing of parallel consortia.</title>
        <authorList>
            <person name="Nelson W.C."/>
            <person name="Romine M.F."/>
            <person name="Lindemann S.R."/>
        </authorList>
    </citation>
    <scope>NUCLEOTIDE SEQUENCE [LARGE SCALE GENOMIC DNA]</scope>
    <source>
        <strain evidence="2">HL-49</strain>
    </source>
</reference>
<dbReference type="PATRIC" id="fig|1305737.6.peg.3263"/>
<dbReference type="PROSITE" id="PS50042">
    <property type="entry name" value="CNMP_BINDING_3"/>
    <property type="match status" value="1"/>
</dbReference>
<dbReference type="Gene3D" id="2.60.120.10">
    <property type="entry name" value="Jelly Rolls"/>
    <property type="match status" value="1"/>
</dbReference>
<dbReference type="SUPFAM" id="SSF51206">
    <property type="entry name" value="cAMP-binding domain-like"/>
    <property type="match status" value="1"/>
</dbReference>
<name>A0A0P7XD80_9BACT</name>
<dbReference type="SMART" id="SM00100">
    <property type="entry name" value="cNMP"/>
    <property type="match status" value="1"/>
</dbReference>
<dbReference type="EMBL" id="LJXT01000090">
    <property type="protein sequence ID" value="KPQ13437.1"/>
    <property type="molecule type" value="Genomic_DNA"/>
</dbReference>
<evidence type="ECO:0000313" key="2">
    <source>
        <dbReference type="EMBL" id="KPQ13437.1"/>
    </source>
</evidence>
<evidence type="ECO:0000259" key="1">
    <source>
        <dbReference type="PROSITE" id="PS50042"/>
    </source>
</evidence>
<feature type="domain" description="Cyclic nucleotide-binding" evidence="1">
    <location>
        <begin position="13"/>
        <end position="134"/>
    </location>
</feature>
<organism evidence="2 3">
    <name type="scientific">Algoriphagus marincola HL-49</name>
    <dbReference type="NCBI Taxonomy" id="1305737"/>
    <lineage>
        <taxon>Bacteria</taxon>
        <taxon>Pseudomonadati</taxon>
        <taxon>Bacteroidota</taxon>
        <taxon>Cytophagia</taxon>
        <taxon>Cytophagales</taxon>
        <taxon>Cyclobacteriaceae</taxon>
        <taxon>Algoriphagus</taxon>
    </lineage>
</organism>
<accession>A0A0P7XD80</accession>
<dbReference type="CDD" id="cd00038">
    <property type="entry name" value="CAP_ED"/>
    <property type="match status" value="1"/>
</dbReference>
<dbReference type="InterPro" id="IPR018490">
    <property type="entry name" value="cNMP-bd_dom_sf"/>
</dbReference>
<gene>
    <name evidence="2" type="ORF">HLUCCX10_13025</name>
</gene>
<evidence type="ECO:0000313" key="3">
    <source>
        <dbReference type="Proteomes" id="UP000050421"/>
    </source>
</evidence>
<dbReference type="OrthoDB" id="667553at2"/>
<dbReference type="InterPro" id="IPR000595">
    <property type="entry name" value="cNMP-bd_dom"/>
</dbReference>
<protein>
    <submittedName>
        <fullName evidence="2">cAMP-binding protein</fullName>
    </submittedName>
</protein>
<dbReference type="InterPro" id="IPR014710">
    <property type="entry name" value="RmlC-like_jellyroll"/>
</dbReference>
<dbReference type="Proteomes" id="UP000050421">
    <property type="component" value="Unassembled WGS sequence"/>
</dbReference>
<dbReference type="AlphaFoldDB" id="A0A0P7XD80"/>
<comment type="caution">
    <text evidence="2">The sequence shown here is derived from an EMBL/GenBank/DDBJ whole genome shotgun (WGS) entry which is preliminary data.</text>
</comment>
<sequence length="191" mass="22514">MKEFGPLYAYIEKLHPLNEEVKERIVKSFVFKRISKNEFLLQEGEVCKFNYFILKGSLRLYKIDPKGEELIRYFALENKFVSNLTSFITGLPSEEFIQANEKTELLYIPKAVFLELVENLPAINRVYRNMLEKAYITSQKRIYQFQGLNAVDRLRWLLEEYPGILSRIPNRLVASYLGITPYTLSRIKSEL</sequence>
<dbReference type="STRING" id="1305737.GCA_000526355_02530"/>
<dbReference type="eggNOG" id="COG0664">
    <property type="taxonomic scope" value="Bacteria"/>
</dbReference>